<gene>
    <name evidence="2" type="ORF">B4102_2011</name>
    <name evidence="3" type="ORF">JGZ69_06000</name>
</gene>
<feature type="transmembrane region" description="Helical" evidence="1">
    <location>
        <begin position="63"/>
        <end position="81"/>
    </location>
</feature>
<name>A0A150L504_9BACI</name>
<proteinExistence type="predicted"/>
<dbReference type="PANTHER" id="PTHR43229:SF6">
    <property type="entry name" value="ABC-TYPE MULTIDRUG TRANSPORT SYSTEM, PERMEASE COMPONENT"/>
    <property type="match status" value="1"/>
</dbReference>
<feature type="transmembrane region" description="Helical" evidence="1">
    <location>
        <begin position="177"/>
        <end position="199"/>
    </location>
</feature>
<dbReference type="EMBL" id="CP066701">
    <property type="protein sequence ID" value="QQX26402.1"/>
    <property type="molecule type" value="Genomic_DNA"/>
</dbReference>
<evidence type="ECO:0000313" key="4">
    <source>
        <dbReference type="Proteomes" id="UP000075666"/>
    </source>
</evidence>
<evidence type="ECO:0000256" key="1">
    <source>
        <dbReference type="SAM" id="Phobius"/>
    </source>
</evidence>
<feature type="transmembrane region" description="Helical" evidence="1">
    <location>
        <begin position="219"/>
        <end position="241"/>
    </location>
</feature>
<evidence type="ECO:0000313" key="2">
    <source>
        <dbReference type="EMBL" id="KYD07066.1"/>
    </source>
</evidence>
<reference evidence="2 4" key="1">
    <citation type="submission" date="2016-01" db="EMBL/GenBank/DDBJ databases">
        <title>Genome Sequences of Twelve Sporeforming Bacillus Species Isolated from Foods.</title>
        <authorList>
            <person name="Berendsen E.M."/>
            <person name="Wells-Bennik M.H."/>
            <person name="Krawcyk A.O."/>
            <person name="De Jong A."/>
            <person name="Holsappel S."/>
            <person name="Eijlander R.T."/>
            <person name="Kuipers O.P."/>
        </authorList>
    </citation>
    <scope>NUCLEOTIDE SEQUENCE [LARGE SCALE GENOMIC DNA]</scope>
    <source>
        <strain evidence="2 4">B4102</strain>
    </source>
</reference>
<keyword evidence="1" id="KW-0472">Membrane</keyword>
<evidence type="ECO:0000313" key="3">
    <source>
        <dbReference type="EMBL" id="QQX26402.1"/>
    </source>
</evidence>
<dbReference type="AlphaFoldDB" id="A0A150L504"/>
<sequence length="257" mass="29268">MKWLYLFKANFRREYIYLKRYLPNTISELITFYAIFLFLFFGIQIVGDPSTVEVNVQNTIVNYLFWFLAMMVMQGIGWSIMNEAQLGTLEQMYMSPMGAWKILLARIISSTILQLVMIVILLYLSMITTNTWLNVDVLSILPILIFTLISMVGVSFMIAGLAIIFKQIGSFLQIFQFILMGLTFAPLSTMPYLTILPVVKGVDMARGIMIHHSSLMNFSIVDYTSLIANAAVYLFLGVVVFKRCEKTAMIKGVLGQH</sequence>
<keyword evidence="1" id="KW-0812">Transmembrane</keyword>
<evidence type="ECO:0000313" key="5">
    <source>
        <dbReference type="Proteomes" id="UP000595512"/>
    </source>
</evidence>
<dbReference type="EMBL" id="LQYN01000046">
    <property type="protein sequence ID" value="KYD07066.1"/>
    <property type="molecule type" value="Genomic_DNA"/>
</dbReference>
<keyword evidence="1" id="KW-1133">Transmembrane helix</keyword>
<reference evidence="3 5" key="2">
    <citation type="submission" date="2020-12" db="EMBL/GenBank/DDBJ databases">
        <title>Taxonomic evaluation of the Bacillus sporothermodurans group of bacteria based on whole genome sequences.</title>
        <authorList>
            <person name="Fiedler G."/>
            <person name="Herbstmann A.-D."/>
            <person name="Doll E."/>
            <person name="Wenning M."/>
            <person name="Brinks E."/>
            <person name="Kabisch J."/>
            <person name="Breitenwieser F."/>
            <person name="Lappann M."/>
            <person name="Boehnlein C."/>
            <person name="Franz C."/>
        </authorList>
    </citation>
    <scope>NUCLEOTIDE SEQUENCE [LARGE SCALE GENOMIC DNA]</scope>
    <source>
        <strain evidence="3 5">DSM 10599</strain>
    </source>
</reference>
<protein>
    <submittedName>
        <fullName evidence="3">ABC transporter permease</fullName>
    </submittedName>
</protein>
<accession>A0A150L504</accession>
<feature type="transmembrane region" description="Helical" evidence="1">
    <location>
        <begin position="102"/>
        <end position="125"/>
    </location>
</feature>
<feature type="transmembrane region" description="Helical" evidence="1">
    <location>
        <begin position="21"/>
        <end position="43"/>
    </location>
</feature>
<organism evidence="2 4">
    <name type="scientific">Heyndrickxia sporothermodurans</name>
    <dbReference type="NCBI Taxonomy" id="46224"/>
    <lineage>
        <taxon>Bacteria</taxon>
        <taxon>Bacillati</taxon>
        <taxon>Bacillota</taxon>
        <taxon>Bacilli</taxon>
        <taxon>Bacillales</taxon>
        <taxon>Bacillaceae</taxon>
        <taxon>Heyndrickxia</taxon>
    </lineage>
</organism>
<feature type="transmembrane region" description="Helical" evidence="1">
    <location>
        <begin position="137"/>
        <end position="165"/>
    </location>
</feature>
<dbReference type="InterPro" id="IPR051784">
    <property type="entry name" value="Nod_factor_ABC_transporter"/>
</dbReference>
<dbReference type="Proteomes" id="UP000595512">
    <property type="component" value="Chromosome"/>
</dbReference>
<dbReference type="GeneID" id="62499152"/>
<dbReference type="STRING" id="46224.B4102_2011"/>
<dbReference type="PANTHER" id="PTHR43229">
    <property type="entry name" value="NODULATION PROTEIN J"/>
    <property type="match status" value="1"/>
</dbReference>
<dbReference type="KEGG" id="hspo:JGZ69_06000"/>
<dbReference type="PATRIC" id="fig|46224.3.peg.2959"/>
<dbReference type="OrthoDB" id="9815972at2"/>
<dbReference type="Proteomes" id="UP000075666">
    <property type="component" value="Unassembled WGS sequence"/>
</dbReference>
<keyword evidence="4" id="KW-1185">Reference proteome</keyword>
<dbReference type="RefSeq" id="WP_066231256.1">
    <property type="nucleotide sequence ID" value="NZ_CP066701.1"/>
</dbReference>